<sequence length="342" mass="36054">MENTPTHAQPGDGSPMPWQQGPPAPVPSPPAPQPYPAMSPQAAPAPAMPPQPAPWTHPDAPPAPLRFPPSARRRRRRWVPVLAAVMAVLVLGGAAAVAWRLAGSDEAAIRTSGPASAPRQSSQTPSPAPDPNGDEFDGPLDERWGVYGSTSPNGSVWAKDAVRVENGILRITGTGRNPTGSGNVAGGLCWCGAGGNRTSGVWTVRARFDAGAGYGPGLMLWPESDKATDGFATFAGLREADRKTVRSMVMWGTAGSKAEATLAGDFTQWHIFRIEWRAGSLRMFVDDQVLFDSASRPGIVVPTAPMHLVIQVVVGPKDGVPAANANTPDTVVTEVDWVRYTP</sequence>
<dbReference type="SUPFAM" id="SSF49899">
    <property type="entry name" value="Concanavalin A-like lectins/glucanases"/>
    <property type="match status" value="1"/>
</dbReference>
<proteinExistence type="predicted"/>
<dbReference type="PROSITE" id="PS51762">
    <property type="entry name" value="GH16_2"/>
    <property type="match status" value="1"/>
</dbReference>
<accession>A0A8J3Z107</accession>
<feature type="domain" description="GH16" evidence="3">
    <location>
        <begin position="119"/>
        <end position="342"/>
    </location>
</feature>
<evidence type="ECO:0000256" key="2">
    <source>
        <dbReference type="SAM" id="Phobius"/>
    </source>
</evidence>
<dbReference type="RefSeq" id="WP_203989602.1">
    <property type="nucleotide sequence ID" value="NZ_BOPG01000012.1"/>
</dbReference>
<organism evidence="4 5">
    <name type="scientific">Virgisporangium aurantiacum</name>
    <dbReference type="NCBI Taxonomy" id="175570"/>
    <lineage>
        <taxon>Bacteria</taxon>
        <taxon>Bacillati</taxon>
        <taxon>Actinomycetota</taxon>
        <taxon>Actinomycetes</taxon>
        <taxon>Micromonosporales</taxon>
        <taxon>Micromonosporaceae</taxon>
        <taxon>Virgisporangium</taxon>
    </lineage>
</organism>
<dbReference type="InterPro" id="IPR000757">
    <property type="entry name" value="Beta-glucanase-like"/>
</dbReference>
<feature type="transmembrane region" description="Helical" evidence="2">
    <location>
        <begin position="78"/>
        <end position="102"/>
    </location>
</feature>
<dbReference type="InterPro" id="IPR013320">
    <property type="entry name" value="ConA-like_dom_sf"/>
</dbReference>
<keyword evidence="2" id="KW-0472">Membrane</keyword>
<feature type="compositionally biased region" description="Pro residues" evidence="1">
    <location>
        <begin position="20"/>
        <end position="37"/>
    </location>
</feature>
<evidence type="ECO:0000313" key="4">
    <source>
        <dbReference type="EMBL" id="GIJ54497.1"/>
    </source>
</evidence>
<evidence type="ECO:0000259" key="3">
    <source>
        <dbReference type="PROSITE" id="PS51762"/>
    </source>
</evidence>
<dbReference type="GO" id="GO:0004553">
    <property type="term" value="F:hydrolase activity, hydrolyzing O-glycosyl compounds"/>
    <property type="evidence" value="ECO:0007669"/>
    <property type="project" value="InterPro"/>
</dbReference>
<evidence type="ECO:0000256" key="1">
    <source>
        <dbReference type="SAM" id="MobiDB-lite"/>
    </source>
</evidence>
<feature type="region of interest" description="Disordered" evidence="1">
    <location>
        <begin position="110"/>
        <end position="148"/>
    </location>
</feature>
<dbReference type="AlphaFoldDB" id="A0A8J3Z107"/>
<protein>
    <recommendedName>
        <fullName evidence="3">GH16 domain-containing protein</fullName>
    </recommendedName>
</protein>
<keyword evidence="5" id="KW-1185">Reference proteome</keyword>
<dbReference type="GO" id="GO:0005975">
    <property type="term" value="P:carbohydrate metabolic process"/>
    <property type="evidence" value="ECO:0007669"/>
    <property type="project" value="InterPro"/>
</dbReference>
<dbReference type="CDD" id="cd00413">
    <property type="entry name" value="Glyco_hydrolase_16"/>
    <property type="match status" value="1"/>
</dbReference>
<keyword evidence="2" id="KW-0812">Transmembrane</keyword>
<feature type="compositionally biased region" description="Pro residues" evidence="1">
    <location>
        <begin position="46"/>
        <end position="67"/>
    </location>
</feature>
<keyword evidence="2" id="KW-1133">Transmembrane helix</keyword>
<dbReference type="Proteomes" id="UP000612585">
    <property type="component" value="Unassembled WGS sequence"/>
</dbReference>
<evidence type="ECO:0000313" key="5">
    <source>
        <dbReference type="Proteomes" id="UP000612585"/>
    </source>
</evidence>
<dbReference type="Gene3D" id="2.60.120.200">
    <property type="match status" value="1"/>
</dbReference>
<comment type="caution">
    <text evidence="4">The sequence shown here is derived from an EMBL/GenBank/DDBJ whole genome shotgun (WGS) entry which is preliminary data.</text>
</comment>
<reference evidence="4" key="1">
    <citation type="submission" date="2021-01" db="EMBL/GenBank/DDBJ databases">
        <title>Whole genome shotgun sequence of Virgisporangium aurantiacum NBRC 16421.</title>
        <authorList>
            <person name="Komaki H."/>
            <person name="Tamura T."/>
        </authorList>
    </citation>
    <scope>NUCLEOTIDE SEQUENCE</scope>
    <source>
        <strain evidence="4">NBRC 16421</strain>
    </source>
</reference>
<feature type="region of interest" description="Disordered" evidence="1">
    <location>
        <begin position="1"/>
        <end position="69"/>
    </location>
</feature>
<gene>
    <name evidence="4" type="ORF">Vau01_020130</name>
</gene>
<dbReference type="EMBL" id="BOPG01000012">
    <property type="protein sequence ID" value="GIJ54497.1"/>
    <property type="molecule type" value="Genomic_DNA"/>
</dbReference>
<name>A0A8J3Z107_9ACTN</name>